<dbReference type="EMBL" id="JAUESC010000388">
    <property type="protein sequence ID" value="KAK0571026.1"/>
    <property type="molecule type" value="Genomic_DNA"/>
</dbReference>
<organism evidence="1 2">
    <name type="scientific">Acer saccharum</name>
    <name type="common">Sugar maple</name>
    <dbReference type="NCBI Taxonomy" id="4024"/>
    <lineage>
        <taxon>Eukaryota</taxon>
        <taxon>Viridiplantae</taxon>
        <taxon>Streptophyta</taxon>
        <taxon>Embryophyta</taxon>
        <taxon>Tracheophyta</taxon>
        <taxon>Spermatophyta</taxon>
        <taxon>Magnoliopsida</taxon>
        <taxon>eudicotyledons</taxon>
        <taxon>Gunneridae</taxon>
        <taxon>Pentapetalae</taxon>
        <taxon>rosids</taxon>
        <taxon>malvids</taxon>
        <taxon>Sapindales</taxon>
        <taxon>Sapindaceae</taxon>
        <taxon>Hippocastanoideae</taxon>
        <taxon>Acereae</taxon>
        <taxon>Acer</taxon>
    </lineage>
</organism>
<sequence length="165" mass="19170">MKGEGTQFGSWNKAIPPVRVRGSNQRKNREFRALVSVRSYEALNLEGWYGENQIMRIREIERRRQEGELEGIEAELADELEGELERNGVELEVDNEVIGLVRNVKKGKGIIPSKPNIRKWKRAARQVLSPKDMVNRDDLALMAYDFMGDLVQSKPFDAWEIWERQ</sequence>
<dbReference type="AlphaFoldDB" id="A0AA39RD65"/>
<keyword evidence="2" id="KW-1185">Reference proteome</keyword>
<gene>
    <name evidence="1" type="ORF">LWI29_009996</name>
</gene>
<proteinExistence type="predicted"/>
<dbReference type="Proteomes" id="UP001168877">
    <property type="component" value="Unassembled WGS sequence"/>
</dbReference>
<reference evidence="1" key="2">
    <citation type="submission" date="2023-06" db="EMBL/GenBank/DDBJ databases">
        <authorList>
            <person name="Swenson N.G."/>
            <person name="Wegrzyn J.L."/>
            <person name="Mcevoy S.L."/>
        </authorList>
    </citation>
    <scope>NUCLEOTIDE SEQUENCE</scope>
    <source>
        <strain evidence="1">NS2018</strain>
        <tissue evidence="1">Leaf</tissue>
    </source>
</reference>
<protein>
    <submittedName>
        <fullName evidence="1">Uncharacterized protein</fullName>
    </submittedName>
</protein>
<evidence type="ECO:0000313" key="2">
    <source>
        <dbReference type="Proteomes" id="UP001168877"/>
    </source>
</evidence>
<comment type="caution">
    <text evidence="1">The sequence shown here is derived from an EMBL/GenBank/DDBJ whole genome shotgun (WGS) entry which is preliminary data.</text>
</comment>
<reference evidence="1" key="1">
    <citation type="journal article" date="2022" name="Plant J.">
        <title>Strategies of tolerance reflected in two North American maple genomes.</title>
        <authorList>
            <person name="McEvoy S.L."/>
            <person name="Sezen U.U."/>
            <person name="Trouern-Trend A."/>
            <person name="McMahon S.M."/>
            <person name="Schaberg P.G."/>
            <person name="Yang J."/>
            <person name="Wegrzyn J.L."/>
            <person name="Swenson N.G."/>
        </authorList>
    </citation>
    <scope>NUCLEOTIDE SEQUENCE</scope>
    <source>
        <strain evidence="1">NS2018</strain>
    </source>
</reference>
<name>A0AA39RD65_ACESA</name>
<accession>A0AA39RD65</accession>
<evidence type="ECO:0000313" key="1">
    <source>
        <dbReference type="EMBL" id="KAK0571026.1"/>
    </source>
</evidence>